<feature type="region of interest" description="Disordered" evidence="1">
    <location>
        <begin position="63"/>
        <end position="93"/>
    </location>
</feature>
<evidence type="ECO:0000313" key="2">
    <source>
        <dbReference type="EMBL" id="VYU08033.1"/>
    </source>
</evidence>
<name>A0A6N3C4V2_9FIRM</name>
<reference evidence="2" key="1">
    <citation type="submission" date="2019-11" db="EMBL/GenBank/DDBJ databases">
        <authorList>
            <person name="Feng L."/>
        </authorList>
    </citation>
    <scope>NUCLEOTIDE SEQUENCE</scope>
    <source>
        <strain evidence="2">VrattiLFYP33</strain>
    </source>
</reference>
<organism evidence="2">
    <name type="scientific">Veillonella ratti</name>
    <dbReference type="NCBI Taxonomy" id="103892"/>
    <lineage>
        <taxon>Bacteria</taxon>
        <taxon>Bacillati</taxon>
        <taxon>Bacillota</taxon>
        <taxon>Negativicutes</taxon>
        <taxon>Veillonellales</taxon>
        <taxon>Veillonellaceae</taxon>
        <taxon>Veillonella</taxon>
    </lineage>
</organism>
<dbReference type="EMBL" id="CACRUX010000047">
    <property type="protein sequence ID" value="VYU08033.1"/>
    <property type="molecule type" value="Genomic_DNA"/>
</dbReference>
<dbReference type="RefSeq" id="WP_156704751.1">
    <property type="nucleotide sequence ID" value="NZ_CACRUX010000047.1"/>
</dbReference>
<protein>
    <submittedName>
        <fullName evidence="2">Uncharacterized protein</fullName>
    </submittedName>
</protein>
<gene>
    <name evidence="2" type="ORF">VRLFYP33_01193</name>
</gene>
<sequence length="93" mass="10384">MFLFSKKALGFRDPNTNEIIYVRKGDVTEVPDWVAHDPLFKWAVAEGSISTVEQKAQVAVEKKAEEPVEAPVEEPEPVAKKTTSRTRKSAAKE</sequence>
<accession>A0A6N3C4V2</accession>
<evidence type="ECO:0000256" key="1">
    <source>
        <dbReference type="SAM" id="MobiDB-lite"/>
    </source>
</evidence>
<dbReference type="AlphaFoldDB" id="A0A6N3C4V2"/>
<feature type="compositionally biased region" description="Basic residues" evidence="1">
    <location>
        <begin position="82"/>
        <end position="93"/>
    </location>
</feature>
<proteinExistence type="predicted"/>
<feature type="compositionally biased region" description="Acidic residues" evidence="1">
    <location>
        <begin position="67"/>
        <end position="76"/>
    </location>
</feature>